<keyword evidence="2" id="KW-0012">Acyltransferase</keyword>
<name>A0A2G8BK76_9MYCO</name>
<proteinExistence type="predicted"/>
<dbReference type="RefSeq" id="WP_048889448.1">
    <property type="nucleotide sequence ID" value="NZ_AP024237.1"/>
</dbReference>
<evidence type="ECO:0000256" key="2">
    <source>
        <dbReference type="ARBA" id="ARBA00023315"/>
    </source>
</evidence>
<sequence length="314" mass="34568">MASDVVIRPLREADLPAASLICRRAFGTFLGAPDPGTFWADREYVRSRWRTDPAAALAAEVDGSLVGSNLVTRWGSFGFFGPLTVEPAWWNQRAAQRLLGATVDLLDGWRVKDAALFTFAHSPRHIHLYERFGFWPRFLTAVLSKSPTAQPPAPWSRYAEATDDDRHTIVDCCRGLTDAIYDGLDVGSEIRSVYEQRLGDTVLLGSGDALDAFAVCHLGAGTEAGEDTCYIKFGAVRPGADAERVFGQLLSACETLAAQHGLHRLEAGVNLNRSRAYRAMLQRGYRADMYGISMHRPDSPAYNGPDVYVVDDLR</sequence>
<dbReference type="Gene3D" id="3.40.630.30">
    <property type="match status" value="2"/>
</dbReference>
<evidence type="ECO:0000256" key="1">
    <source>
        <dbReference type="ARBA" id="ARBA00022679"/>
    </source>
</evidence>
<dbReference type="AlphaFoldDB" id="A0A2G8BK76"/>
<keyword evidence="1" id="KW-0808">Transferase</keyword>
<protein>
    <submittedName>
        <fullName evidence="3">Uncharacterized protein</fullName>
    </submittedName>
</protein>
<gene>
    <name evidence="3" type="ORF">MHEC_44330</name>
</gene>
<evidence type="ECO:0000313" key="4">
    <source>
        <dbReference type="Proteomes" id="UP000595446"/>
    </source>
</evidence>
<dbReference type="Pfam" id="PF00583">
    <property type="entry name" value="Acetyltransf_1"/>
    <property type="match status" value="1"/>
</dbReference>
<dbReference type="GO" id="GO:0016747">
    <property type="term" value="F:acyltransferase activity, transferring groups other than amino-acyl groups"/>
    <property type="evidence" value="ECO:0007669"/>
    <property type="project" value="InterPro"/>
</dbReference>
<dbReference type="EMBL" id="AP024237">
    <property type="protein sequence ID" value="BCO38000.1"/>
    <property type="molecule type" value="Genomic_DNA"/>
</dbReference>
<dbReference type="SUPFAM" id="SSF55729">
    <property type="entry name" value="Acyl-CoA N-acyltransferases (Nat)"/>
    <property type="match status" value="2"/>
</dbReference>
<dbReference type="PROSITE" id="PS51186">
    <property type="entry name" value="GNAT"/>
    <property type="match status" value="1"/>
</dbReference>
<dbReference type="STRING" id="110505.ACT16_00235"/>
<dbReference type="InterPro" id="IPR016181">
    <property type="entry name" value="Acyl_CoA_acyltransferase"/>
</dbReference>
<reference evidence="3 4" key="1">
    <citation type="submission" date="2020-12" db="EMBL/GenBank/DDBJ databases">
        <title>Complete genome sequence of Mycobacterium heckeshornense JCM 15655T, closely related to a pathogenic non-tuberculous mycobacterial species Mycobacterium xenopi.</title>
        <authorList>
            <person name="Yoshida M."/>
            <person name="Fukano H."/>
            <person name="Asakura T."/>
            <person name="Suzuki M."/>
            <person name="Hoshino Y."/>
        </authorList>
    </citation>
    <scope>NUCLEOTIDE SEQUENCE [LARGE SCALE GENOMIC DNA]</scope>
    <source>
        <strain evidence="3 4">JCM 15655</strain>
    </source>
</reference>
<evidence type="ECO:0000313" key="3">
    <source>
        <dbReference type="EMBL" id="BCO38000.1"/>
    </source>
</evidence>
<dbReference type="OrthoDB" id="4564569at2"/>
<accession>A0A2G8BK76</accession>
<dbReference type="InterPro" id="IPR000182">
    <property type="entry name" value="GNAT_dom"/>
</dbReference>
<organism evidence="3 4">
    <name type="scientific">Mycobacterium heckeshornense</name>
    <dbReference type="NCBI Taxonomy" id="110505"/>
    <lineage>
        <taxon>Bacteria</taxon>
        <taxon>Bacillati</taxon>
        <taxon>Actinomycetota</taxon>
        <taxon>Actinomycetes</taxon>
        <taxon>Mycobacteriales</taxon>
        <taxon>Mycobacteriaceae</taxon>
        <taxon>Mycobacterium</taxon>
    </lineage>
</organism>
<dbReference type="InterPro" id="IPR050832">
    <property type="entry name" value="Bact_Acetyltransf"/>
</dbReference>
<dbReference type="PANTHER" id="PTHR43877">
    <property type="entry name" value="AMINOALKYLPHOSPHONATE N-ACETYLTRANSFERASE-RELATED-RELATED"/>
    <property type="match status" value="1"/>
</dbReference>
<dbReference type="Proteomes" id="UP000595446">
    <property type="component" value="Chromosome"/>
</dbReference>
<keyword evidence="4" id="KW-1185">Reference proteome</keyword>